<evidence type="ECO:0000313" key="2">
    <source>
        <dbReference type="EMBL" id="OBR97075.1"/>
    </source>
</evidence>
<dbReference type="AlphaFoldDB" id="A0A166RRJ0"/>
<dbReference type="Proteomes" id="UP000077384">
    <property type="component" value="Unassembled WGS sequence"/>
</dbReference>
<dbReference type="PATRIC" id="fig|1705578.3.peg.2206"/>
<protein>
    <recommendedName>
        <fullName evidence="5">Radical SAM superfamily protein</fullName>
    </recommendedName>
</protein>
<dbReference type="EMBL" id="LITQ01000028">
    <property type="protein sequence ID" value="OAA91034.1"/>
    <property type="molecule type" value="Genomic_DNA"/>
</dbReference>
<keyword evidence="4" id="KW-1185">Reference proteome</keyword>
<reference evidence="1 3" key="1">
    <citation type="journal article" date="2015" name="Biotechnol. Bioeng.">
        <title>Genome sequence and phenotypic characterization of Caulobacter segnis.</title>
        <authorList>
            <person name="Patel S."/>
            <person name="Fletcher B."/>
            <person name="Scott D.C."/>
            <person name="Ely B."/>
        </authorList>
    </citation>
    <scope>NUCLEOTIDE SEQUENCE [LARGE SCALE GENOMIC DNA]</scope>
    <source>
        <strain evidence="1 3">PS02</strain>
    </source>
</reference>
<dbReference type="SUPFAM" id="SSF102114">
    <property type="entry name" value="Radical SAM enzymes"/>
    <property type="match status" value="1"/>
</dbReference>
<accession>A0A166RRJ0</accession>
<dbReference type="EMBL" id="LROR01000029">
    <property type="protein sequence ID" value="OBR97075.1"/>
    <property type="molecule type" value="Genomic_DNA"/>
</dbReference>
<evidence type="ECO:0008006" key="5">
    <source>
        <dbReference type="Google" id="ProtNLM"/>
    </source>
</evidence>
<gene>
    <name evidence="2" type="ORF">CLCOS_06690</name>
    <name evidence="1" type="ORF">WX73_01946</name>
</gene>
<evidence type="ECO:0000313" key="3">
    <source>
        <dbReference type="Proteomes" id="UP000077384"/>
    </source>
</evidence>
<name>A0A166RRJ0_9CLOT</name>
<organism evidence="1 3">
    <name type="scientific">Clostridium coskatii</name>
    <dbReference type="NCBI Taxonomy" id="1705578"/>
    <lineage>
        <taxon>Bacteria</taxon>
        <taxon>Bacillati</taxon>
        <taxon>Bacillota</taxon>
        <taxon>Clostridia</taxon>
        <taxon>Eubacteriales</taxon>
        <taxon>Clostridiaceae</taxon>
        <taxon>Clostridium</taxon>
    </lineage>
</organism>
<dbReference type="InterPro" id="IPR058240">
    <property type="entry name" value="rSAM_sf"/>
</dbReference>
<evidence type="ECO:0000313" key="4">
    <source>
        <dbReference type="Proteomes" id="UP000093694"/>
    </source>
</evidence>
<reference evidence="2 4" key="2">
    <citation type="journal article" date="2016" name="Front. Microbiol.">
        <title>Industrial Acetogenic Biocatalysts: A Comparative Metabolic and Genomic Analysis.</title>
        <authorList>
            <person name="Bengelsdorf F."/>
            <person name="Poehlein A."/>
            <person name="Sonja S."/>
            <person name="Erz C."/>
            <person name="Hummel T."/>
            <person name="Hoffmeister S."/>
            <person name="Daniel R."/>
            <person name="Durre P."/>
        </authorList>
    </citation>
    <scope>NUCLEOTIDE SEQUENCE [LARGE SCALE GENOMIC DNA]</scope>
    <source>
        <strain evidence="2 4">PTA-10522</strain>
    </source>
</reference>
<comment type="caution">
    <text evidence="1">The sequence shown here is derived from an EMBL/GenBank/DDBJ whole genome shotgun (WGS) entry which is preliminary data.</text>
</comment>
<dbReference type="Proteomes" id="UP000093694">
    <property type="component" value="Unassembled WGS sequence"/>
</dbReference>
<proteinExistence type="predicted"/>
<sequence length="339" mass="39821">MYIKLQDDHFTINGYMADCHCKCSHCLLCSGDNKISKIDFEHLKKLALKFKGIDEKYGFQPQLCVYNCAEYGNLSEQIKVNQQLSDPYAGFVNLNGTKMREGIELEEWVENLKNIGVTKVNFSWFGDREFHDRFVHRKGYFDYLFALSEAVSRNNIPKDDSVFLLRGNVEQMDVLTEKLKAVGSEPYYRLLDYRGNAKKIMDEFIRERDLLKLPGYIKESNSLNRFKPEYLWIKMIENKMNPHLSKRGLFLVATPQNIETYMDISAEAIIDMFHDLDNRLQSSIPSIEFLAKEYGDAKSDILFDYKSVIWKWTDMYFDRNPNLDKSILFSDLHTSVMWR</sequence>
<dbReference type="RefSeq" id="WP_063601955.1">
    <property type="nucleotide sequence ID" value="NZ_LITQ01000028.1"/>
</dbReference>
<evidence type="ECO:0000313" key="1">
    <source>
        <dbReference type="EMBL" id="OAA91034.1"/>
    </source>
</evidence>